<accession>A0AA37WVM2</accession>
<dbReference type="PIRSF" id="PIRSF004690">
    <property type="entry name" value="DmsD"/>
    <property type="match status" value="1"/>
</dbReference>
<dbReference type="Proteomes" id="UP001157439">
    <property type="component" value="Unassembled WGS sequence"/>
</dbReference>
<gene>
    <name evidence="2" type="ORF">GCM10007894_02540</name>
</gene>
<dbReference type="InterPro" id="IPR050289">
    <property type="entry name" value="TorD/DmsD_chaperones"/>
</dbReference>
<dbReference type="PANTHER" id="PTHR34227">
    <property type="entry name" value="CHAPERONE PROTEIN YCDY"/>
    <property type="match status" value="1"/>
</dbReference>
<dbReference type="SUPFAM" id="SSF89155">
    <property type="entry name" value="TorD-like"/>
    <property type="match status" value="1"/>
</dbReference>
<evidence type="ECO:0000313" key="3">
    <source>
        <dbReference type="Proteomes" id="UP001157439"/>
    </source>
</evidence>
<organism evidence="2 3">
    <name type="scientific">Paraferrimonas haliotis</name>
    <dbReference type="NCBI Taxonomy" id="2013866"/>
    <lineage>
        <taxon>Bacteria</taxon>
        <taxon>Pseudomonadati</taxon>
        <taxon>Pseudomonadota</taxon>
        <taxon>Gammaproteobacteria</taxon>
        <taxon>Alteromonadales</taxon>
        <taxon>Ferrimonadaceae</taxon>
        <taxon>Paraferrimonas</taxon>
    </lineage>
</organism>
<evidence type="ECO:0008006" key="4">
    <source>
        <dbReference type="Google" id="ProtNLM"/>
    </source>
</evidence>
<proteinExistence type="predicted"/>
<dbReference type="AlphaFoldDB" id="A0AA37WVM2"/>
<reference evidence="2 3" key="1">
    <citation type="journal article" date="2014" name="Int. J. Syst. Evol. Microbiol.">
        <title>Complete genome sequence of Corynebacterium casei LMG S-19264T (=DSM 44701T), isolated from a smear-ripened cheese.</title>
        <authorList>
            <consortium name="US DOE Joint Genome Institute (JGI-PGF)"/>
            <person name="Walter F."/>
            <person name="Albersmeier A."/>
            <person name="Kalinowski J."/>
            <person name="Ruckert C."/>
        </authorList>
    </citation>
    <scope>NUCLEOTIDE SEQUENCE [LARGE SCALE GENOMIC DNA]</scope>
    <source>
        <strain evidence="2 3">NBRC 112785</strain>
    </source>
</reference>
<dbReference type="InterPro" id="IPR026269">
    <property type="entry name" value="DmsD-type"/>
</dbReference>
<dbReference type="PANTHER" id="PTHR34227:SF13">
    <property type="entry name" value="TAT PROOFREADING CHAPERONE DMSD-RELATED"/>
    <property type="match status" value="1"/>
</dbReference>
<name>A0AA37WVM2_9GAMM</name>
<comment type="caution">
    <text evidence="2">The sequence shown here is derived from an EMBL/GenBank/DDBJ whole genome shotgun (WGS) entry which is preliminary data.</text>
</comment>
<dbReference type="Pfam" id="PF02613">
    <property type="entry name" value="Nitrate_red_del"/>
    <property type="match status" value="1"/>
</dbReference>
<keyword evidence="1" id="KW-0143">Chaperone</keyword>
<dbReference type="Gene3D" id="1.10.3480.10">
    <property type="entry name" value="TorD-like"/>
    <property type="match status" value="1"/>
</dbReference>
<dbReference type="InterPro" id="IPR036411">
    <property type="entry name" value="TorD-like_sf"/>
</dbReference>
<evidence type="ECO:0000313" key="2">
    <source>
        <dbReference type="EMBL" id="GLS82277.1"/>
    </source>
</evidence>
<evidence type="ECO:0000256" key="1">
    <source>
        <dbReference type="ARBA" id="ARBA00023186"/>
    </source>
</evidence>
<dbReference type="InterPro" id="IPR020945">
    <property type="entry name" value="DMSO/NO3_reduct_chaperone"/>
</dbReference>
<protein>
    <recommendedName>
        <fullName evidence="4">Chaperone TorD involved in molybdoenzyme TorA maturation</fullName>
    </recommendedName>
</protein>
<sequence>MKNDMTDTFNPAEAAAICGILHNLYFRIPSQEYLNELQQAQVFNNWPIEAISDEQLAELQSALENADYELVKRDYYDLHIGPGECKAFPYGSVYTDNENLVCGDTTIALMDFLKANDAQFDLPHKEPQDHVGLIFASGHYLLTERQDVEAFKALLEQHFLPWGHRVFELAETHANTDFCRELAKLTQATLNSWTQELGLSPEKLHLYR</sequence>
<dbReference type="EMBL" id="BSPO01000001">
    <property type="protein sequence ID" value="GLS82277.1"/>
    <property type="molecule type" value="Genomic_DNA"/>
</dbReference>
<keyword evidence="3" id="KW-1185">Reference proteome</keyword>